<keyword evidence="1 2" id="KW-0833">Ubl conjugation pathway</keyword>
<dbReference type="EMBL" id="CACRXK020000377">
    <property type="protein sequence ID" value="CAB3981336.1"/>
    <property type="molecule type" value="Genomic_DNA"/>
</dbReference>
<feature type="compositionally biased region" description="Low complexity" evidence="3">
    <location>
        <begin position="39"/>
        <end position="51"/>
    </location>
</feature>
<comment type="caution">
    <text evidence="2">Lacks conserved residue(s) required for the propagation of feature annotation.</text>
</comment>
<dbReference type="InterPro" id="IPR000569">
    <property type="entry name" value="HECT_dom"/>
</dbReference>
<proteinExistence type="predicted"/>
<keyword evidence="5" id="KW-1185">Reference proteome</keyword>
<reference evidence="4" key="1">
    <citation type="submission" date="2020-04" db="EMBL/GenBank/DDBJ databases">
        <authorList>
            <person name="Alioto T."/>
            <person name="Alioto T."/>
            <person name="Gomez Garrido J."/>
        </authorList>
    </citation>
    <scope>NUCLEOTIDE SEQUENCE</scope>
    <source>
        <strain evidence="4">A484AB</strain>
    </source>
</reference>
<dbReference type="Proteomes" id="UP001152795">
    <property type="component" value="Unassembled WGS sequence"/>
</dbReference>
<feature type="region of interest" description="Disordered" evidence="3">
    <location>
        <begin position="262"/>
        <end position="285"/>
    </location>
</feature>
<dbReference type="GO" id="GO:0004842">
    <property type="term" value="F:ubiquitin-protein transferase activity"/>
    <property type="evidence" value="ECO:0007669"/>
    <property type="project" value="InterPro"/>
</dbReference>
<evidence type="ECO:0000313" key="5">
    <source>
        <dbReference type="Proteomes" id="UP001152795"/>
    </source>
</evidence>
<dbReference type="InterPro" id="IPR035983">
    <property type="entry name" value="Hect_E3_ubiquitin_ligase"/>
</dbReference>
<evidence type="ECO:0000256" key="3">
    <source>
        <dbReference type="SAM" id="MobiDB-lite"/>
    </source>
</evidence>
<dbReference type="PROSITE" id="PS50237">
    <property type="entry name" value="HECT"/>
    <property type="match status" value="1"/>
</dbReference>
<comment type="caution">
    <text evidence="4">The sequence shown here is derived from an EMBL/GenBank/DDBJ whole genome shotgun (WGS) entry which is preliminary data.</text>
</comment>
<sequence>MASDRLARTLSEAIGRAIHETLRTEDAEQPSQRQRDGQEQQVNHLQLQQSQRPARGQLANDTQQLKYAHTLSNHHVVAKPTDNSSNSCKSGISRQVATTSNSRQSNLPGTLPSLFGGNGIQFSNAGGRKRKRSTASVSKPGKTYTKDVVCLLPSSNVTDIPIPRGANRAELSDKGLIGKVSLNSIWTAEEVARELTSIFATAFNLQPGELLPFDYLGITKGTKKLTIPKTSRSFTWNAPEVVSLCSQGCLYIKAKIKPNIDEDSDEDPVVVEDDEQRKESDEQECLESVSDSDIINIHPLSEDSLTEGNSCYRSYLGLLASDTVEVSDDEDNEQLQTAIENSLLQQHVAPNADETTETVLSKHVAIVMVGQPSDVQINKNLINVRRNHMFEDGITKMARAKFEPSHPLSVRFADELGFSEGAVDLGGPTREFLRLAVREALTTNAFSGTSTSKVIVLNQEGRRL</sequence>
<feature type="compositionally biased region" description="Acidic residues" evidence="3">
    <location>
        <begin position="262"/>
        <end position="274"/>
    </location>
</feature>
<dbReference type="OrthoDB" id="2384350at2759"/>
<dbReference type="Gene3D" id="3.90.1750.10">
    <property type="entry name" value="Hect, E3 ligase catalytic domains"/>
    <property type="match status" value="1"/>
</dbReference>
<dbReference type="SUPFAM" id="SSF56204">
    <property type="entry name" value="Hect, E3 ligase catalytic domain"/>
    <property type="match status" value="1"/>
</dbReference>
<dbReference type="GO" id="GO:0016874">
    <property type="term" value="F:ligase activity"/>
    <property type="evidence" value="ECO:0007669"/>
    <property type="project" value="UniProtKB-KW"/>
</dbReference>
<gene>
    <name evidence="4" type="ORF">PACLA_8A071235</name>
</gene>
<dbReference type="AlphaFoldDB" id="A0A6S7FZP1"/>
<protein>
    <submittedName>
        <fullName evidence="4">G2 M phase-specific E3 ubiquitin- ligase</fullName>
    </submittedName>
</protein>
<organism evidence="4 5">
    <name type="scientific">Paramuricea clavata</name>
    <name type="common">Red gorgonian</name>
    <name type="synonym">Violescent sea-whip</name>
    <dbReference type="NCBI Taxonomy" id="317549"/>
    <lineage>
        <taxon>Eukaryota</taxon>
        <taxon>Metazoa</taxon>
        <taxon>Cnidaria</taxon>
        <taxon>Anthozoa</taxon>
        <taxon>Octocorallia</taxon>
        <taxon>Malacalcyonacea</taxon>
        <taxon>Plexauridae</taxon>
        <taxon>Paramuricea</taxon>
    </lineage>
</organism>
<accession>A0A6S7FZP1</accession>
<evidence type="ECO:0000256" key="2">
    <source>
        <dbReference type="PROSITE-ProRule" id="PRU00104"/>
    </source>
</evidence>
<feature type="region of interest" description="Disordered" evidence="3">
    <location>
        <begin position="23"/>
        <end position="58"/>
    </location>
</feature>
<keyword evidence="4" id="KW-0436">Ligase</keyword>
<evidence type="ECO:0000256" key="1">
    <source>
        <dbReference type="ARBA" id="ARBA00022786"/>
    </source>
</evidence>
<feature type="compositionally biased region" description="Polar residues" evidence="3">
    <location>
        <begin position="81"/>
        <end position="108"/>
    </location>
</feature>
<name>A0A6S7FZP1_PARCT</name>
<evidence type="ECO:0000313" key="4">
    <source>
        <dbReference type="EMBL" id="CAB3981336.1"/>
    </source>
</evidence>
<feature type="region of interest" description="Disordered" evidence="3">
    <location>
        <begin position="76"/>
        <end position="140"/>
    </location>
</feature>